<accession>A0A4R0N3P2</accession>
<dbReference type="NCBIfam" id="NF009044">
    <property type="entry name" value="PRK12378.1"/>
    <property type="match status" value="1"/>
</dbReference>
<evidence type="ECO:0000256" key="3">
    <source>
        <dbReference type="ARBA" id="ARBA00023015"/>
    </source>
</evidence>
<dbReference type="Pfam" id="PF20772">
    <property type="entry name" value="TACO1_YebC_N"/>
    <property type="match status" value="1"/>
</dbReference>
<dbReference type="Gene3D" id="1.10.10.200">
    <property type="match status" value="1"/>
</dbReference>
<dbReference type="AlphaFoldDB" id="A0A4R0N3P2"/>
<dbReference type="NCBIfam" id="TIGR01033">
    <property type="entry name" value="YebC/PmpR family DNA-binding transcriptional regulator"/>
    <property type="match status" value="1"/>
</dbReference>
<evidence type="ECO:0000313" key="9">
    <source>
        <dbReference type="EMBL" id="TCC94498.1"/>
    </source>
</evidence>
<name>A0A4R0N3P2_9SPHI</name>
<keyword evidence="3 6" id="KW-0805">Transcription regulation</keyword>
<evidence type="ECO:0000259" key="7">
    <source>
        <dbReference type="Pfam" id="PF01709"/>
    </source>
</evidence>
<dbReference type="InterPro" id="IPR029072">
    <property type="entry name" value="YebC-like"/>
</dbReference>
<evidence type="ECO:0000259" key="8">
    <source>
        <dbReference type="Pfam" id="PF20772"/>
    </source>
</evidence>
<keyword evidence="5 6" id="KW-0804">Transcription</keyword>
<dbReference type="InterPro" id="IPR002876">
    <property type="entry name" value="Transcrip_reg_TACO1-like"/>
</dbReference>
<dbReference type="Proteomes" id="UP000292884">
    <property type="component" value="Unassembled WGS sequence"/>
</dbReference>
<comment type="caution">
    <text evidence="9">The sequence shown here is derived from an EMBL/GenBank/DDBJ whole genome shotgun (WGS) entry which is preliminary data.</text>
</comment>
<dbReference type="GO" id="GO:0003677">
    <property type="term" value="F:DNA binding"/>
    <property type="evidence" value="ECO:0007669"/>
    <property type="project" value="UniProtKB-UniRule"/>
</dbReference>
<dbReference type="Pfam" id="PF01709">
    <property type="entry name" value="Transcrip_reg"/>
    <property type="match status" value="1"/>
</dbReference>
<dbReference type="HAMAP" id="MF_00693">
    <property type="entry name" value="Transcrip_reg_TACO1"/>
    <property type="match status" value="1"/>
</dbReference>
<dbReference type="FunFam" id="1.10.10.200:FF:000004">
    <property type="entry name" value="Probable transcriptional regulatory protein BSBG_02618"/>
    <property type="match status" value="1"/>
</dbReference>
<comment type="similarity">
    <text evidence="1 6">Belongs to the TACO1 family.</text>
</comment>
<evidence type="ECO:0000313" key="10">
    <source>
        <dbReference type="Proteomes" id="UP000292884"/>
    </source>
</evidence>
<protein>
    <recommendedName>
        <fullName evidence="6">Probable transcriptional regulatory protein EZ428_06930</fullName>
    </recommendedName>
</protein>
<reference evidence="9 10" key="1">
    <citation type="submission" date="2019-02" db="EMBL/GenBank/DDBJ databases">
        <title>Pedobacter sp. RP-1-13 sp. nov., isolated from Arctic soil.</title>
        <authorList>
            <person name="Dahal R.H."/>
        </authorList>
    </citation>
    <scope>NUCLEOTIDE SEQUENCE [LARGE SCALE GENOMIC DNA]</scope>
    <source>
        <strain evidence="9 10">RP-1-13</strain>
    </source>
</reference>
<dbReference type="InterPro" id="IPR026564">
    <property type="entry name" value="Transcrip_reg_TACO1-like_dom3"/>
</dbReference>
<keyword evidence="2 6" id="KW-0963">Cytoplasm</keyword>
<sequence length="242" mass="27297">MGRAFEFRKERKFKRWAKMAVQFTRIGKDIVMAVKEAGPHPETNSRLRSAMQNAKAVNMPKDRVEAAIKRASDKSMANYEEIVYEGYAAHGVAVLIETATDNTNRTVANVRSYFNKTNGTLGKTGSLDFIFSRKSIFRFAPAEDLDLEELEFELIDAGLEELYVEADEDGNDIAVAQGAFEDFGRLQKALEEKGMELKSSKLERIALSHHPITEEQAVDVLKLIDKLEEDDDVQAVYHNMAE</sequence>
<evidence type="ECO:0000256" key="2">
    <source>
        <dbReference type="ARBA" id="ARBA00022490"/>
    </source>
</evidence>
<dbReference type="GO" id="GO:0006355">
    <property type="term" value="P:regulation of DNA-templated transcription"/>
    <property type="evidence" value="ECO:0007669"/>
    <property type="project" value="UniProtKB-UniRule"/>
</dbReference>
<keyword evidence="10" id="KW-1185">Reference proteome</keyword>
<proteinExistence type="inferred from homology"/>
<feature type="domain" description="TACO1/YebC-like N-terminal" evidence="8">
    <location>
        <begin position="4"/>
        <end position="73"/>
    </location>
</feature>
<dbReference type="PANTHER" id="PTHR12532:SF6">
    <property type="entry name" value="TRANSCRIPTIONAL REGULATORY PROTEIN YEBC-RELATED"/>
    <property type="match status" value="1"/>
</dbReference>
<feature type="domain" description="TACO1/YebC-like second and third" evidence="7">
    <location>
        <begin position="79"/>
        <end position="240"/>
    </location>
</feature>
<organism evidence="9 10">
    <name type="scientific">Pedobacter frigiditerrae</name>
    <dbReference type="NCBI Taxonomy" id="2530452"/>
    <lineage>
        <taxon>Bacteria</taxon>
        <taxon>Pseudomonadati</taxon>
        <taxon>Bacteroidota</taxon>
        <taxon>Sphingobacteriia</taxon>
        <taxon>Sphingobacteriales</taxon>
        <taxon>Sphingobacteriaceae</taxon>
        <taxon>Pedobacter</taxon>
    </lineage>
</organism>
<dbReference type="InterPro" id="IPR017856">
    <property type="entry name" value="Integrase-like_N"/>
</dbReference>
<dbReference type="SUPFAM" id="SSF75625">
    <property type="entry name" value="YebC-like"/>
    <property type="match status" value="1"/>
</dbReference>
<evidence type="ECO:0000256" key="1">
    <source>
        <dbReference type="ARBA" id="ARBA00008724"/>
    </source>
</evidence>
<evidence type="ECO:0000256" key="5">
    <source>
        <dbReference type="ARBA" id="ARBA00023163"/>
    </source>
</evidence>
<evidence type="ECO:0000256" key="6">
    <source>
        <dbReference type="HAMAP-Rule" id="MF_00693"/>
    </source>
</evidence>
<keyword evidence="4 6" id="KW-0238">DNA-binding</keyword>
<dbReference type="RefSeq" id="WP_131552357.1">
    <property type="nucleotide sequence ID" value="NZ_SJSK01000001.1"/>
</dbReference>
<gene>
    <name evidence="9" type="ORF">EZ428_06930</name>
</gene>
<dbReference type="OrthoDB" id="9781053at2"/>
<dbReference type="GO" id="GO:0005829">
    <property type="term" value="C:cytosol"/>
    <property type="evidence" value="ECO:0007669"/>
    <property type="project" value="TreeGrafter"/>
</dbReference>
<evidence type="ECO:0000256" key="4">
    <source>
        <dbReference type="ARBA" id="ARBA00023125"/>
    </source>
</evidence>
<comment type="subcellular location">
    <subcellularLocation>
        <location evidence="6">Cytoplasm</location>
    </subcellularLocation>
</comment>
<dbReference type="EMBL" id="SJSK01000001">
    <property type="protein sequence ID" value="TCC94498.1"/>
    <property type="molecule type" value="Genomic_DNA"/>
</dbReference>
<dbReference type="PANTHER" id="PTHR12532">
    <property type="entry name" value="TRANSLATIONAL ACTIVATOR OF CYTOCHROME C OXIDASE 1"/>
    <property type="match status" value="1"/>
</dbReference>
<dbReference type="InterPro" id="IPR048300">
    <property type="entry name" value="TACO1_YebC-like_2nd/3rd_dom"/>
</dbReference>
<dbReference type="InterPro" id="IPR049083">
    <property type="entry name" value="TACO1_YebC_N"/>
</dbReference>
<dbReference type="Gene3D" id="3.30.70.980">
    <property type="match status" value="2"/>
</dbReference>